<dbReference type="Gene3D" id="3.40.50.2000">
    <property type="entry name" value="Glycogen Phosphorylase B"/>
    <property type="match status" value="2"/>
</dbReference>
<dbReference type="Proteomes" id="UP001153678">
    <property type="component" value="Unassembled WGS sequence"/>
</dbReference>
<organism evidence="5 6">
    <name type="scientific">Funneliformis geosporum</name>
    <dbReference type="NCBI Taxonomy" id="1117311"/>
    <lineage>
        <taxon>Eukaryota</taxon>
        <taxon>Fungi</taxon>
        <taxon>Fungi incertae sedis</taxon>
        <taxon>Mucoromycota</taxon>
        <taxon>Glomeromycotina</taxon>
        <taxon>Glomeromycetes</taxon>
        <taxon>Glomerales</taxon>
        <taxon>Glomeraceae</taxon>
        <taxon>Funneliformis</taxon>
    </lineage>
</organism>
<gene>
    <name evidence="5" type="ORF">FWILDA_LOCUS2350</name>
</gene>
<keyword evidence="4" id="KW-1133">Transmembrane helix</keyword>
<feature type="region of interest" description="Disordered" evidence="3">
    <location>
        <begin position="536"/>
        <end position="567"/>
    </location>
</feature>
<sequence length="646" mass="72698">MVESPPISGWLPRETDIDRNEIPKNIMIISSLEGWSHIRYTLTIGNVLADRGYNVTFSTTGTFPQSPQYPKINFVSLGDSVDIKYKKDVVYGNFDISAAVNLIESNTEIYNETFFKTKKISEELVKPDLFLCTALYNTACFDVAWIMKKPSIGIATMFPGGVHTPYKSDPMLGCKVSLEHESFWQRFNCEIFASIKFMMKLLPAFKRFNEIRVGLGLPSYSTPFEHWKNSLFLVDNFFGVEIAHPILPNVQASPLLPEYFPPLTPDLEKFITEHKRTMFVALGTHIYLTPENNMKLLQSVVETVENNVVDGVIWSLVQTKKEDFPPSITLLDGRNISTLDVLNNKYPNIHITSYAPQFAILNHTNVKVFLSHAGSGSVYESLFTGTPILALPISLDQPGNAEKLVLAGVALRLDKYNLQVNEVLDKAEILQKDETIQINVKRIKTLAKINSKRKYRAADLIEYVLQCSVWNPMEELNDEWLYKEWISPKSRMGFIKGNYLDVYAAAIGIVIGAFAVFIWGVIKIGKLIFKDRAKQIPDSDNSDTSEQQKRNPTPNPKSNPTMNLPDNPNHNFIILDRNAHPPSLPMLAHIGQIVMSRRTVSSSLLTALEVNSIPSSDVNAPLEVEVNAIPLSNAKNSVEILQEETE</sequence>
<reference evidence="5" key="1">
    <citation type="submission" date="2022-08" db="EMBL/GenBank/DDBJ databases">
        <authorList>
            <person name="Kallberg Y."/>
            <person name="Tangrot J."/>
            <person name="Rosling A."/>
        </authorList>
    </citation>
    <scope>NUCLEOTIDE SEQUENCE</scope>
    <source>
        <strain evidence="5">Wild A</strain>
    </source>
</reference>
<evidence type="ECO:0000256" key="3">
    <source>
        <dbReference type="SAM" id="MobiDB-lite"/>
    </source>
</evidence>
<evidence type="ECO:0000256" key="2">
    <source>
        <dbReference type="ARBA" id="ARBA00022679"/>
    </source>
</evidence>
<protein>
    <submittedName>
        <fullName evidence="5">18589_t:CDS:1</fullName>
    </submittedName>
</protein>
<dbReference type="InterPro" id="IPR050271">
    <property type="entry name" value="UDP-glycosyltransferase"/>
</dbReference>
<proteinExistence type="predicted"/>
<dbReference type="SUPFAM" id="SSF53756">
    <property type="entry name" value="UDP-Glycosyltransferase/glycogen phosphorylase"/>
    <property type="match status" value="1"/>
</dbReference>
<dbReference type="InterPro" id="IPR002213">
    <property type="entry name" value="UDP_glucos_trans"/>
</dbReference>
<evidence type="ECO:0000256" key="1">
    <source>
        <dbReference type="ARBA" id="ARBA00022676"/>
    </source>
</evidence>
<evidence type="ECO:0000313" key="5">
    <source>
        <dbReference type="EMBL" id="CAI2165999.1"/>
    </source>
</evidence>
<keyword evidence="1" id="KW-0328">Glycosyltransferase</keyword>
<dbReference type="AlphaFoldDB" id="A0A9W4SE40"/>
<dbReference type="GO" id="GO:0008194">
    <property type="term" value="F:UDP-glycosyltransferase activity"/>
    <property type="evidence" value="ECO:0007669"/>
    <property type="project" value="InterPro"/>
</dbReference>
<name>A0A9W4SE40_9GLOM</name>
<feature type="transmembrane region" description="Helical" evidence="4">
    <location>
        <begin position="502"/>
        <end position="522"/>
    </location>
</feature>
<evidence type="ECO:0000256" key="4">
    <source>
        <dbReference type="SAM" id="Phobius"/>
    </source>
</evidence>
<keyword evidence="2" id="KW-0808">Transferase</keyword>
<dbReference type="OrthoDB" id="5835829at2759"/>
<keyword evidence="4" id="KW-0472">Membrane</keyword>
<dbReference type="PANTHER" id="PTHR48043:SF145">
    <property type="entry name" value="FI06409P-RELATED"/>
    <property type="match status" value="1"/>
</dbReference>
<comment type="caution">
    <text evidence="5">The sequence shown here is derived from an EMBL/GenBank/DDBJ whole genome shotgun (WGS) entry which is preliminary data.</text>
</comment>
<keyword evidence="4" id="KW-0812">Transmembrane</keyword>
<dbReference type="CDD" id="cd03784">
    <property type="entry name" value="GT1_Gtf-like"/>
    <property type="match status" value="1"/>
</dbReference>
<dbReference type="EMBL" id="CAMKVN010000265">
    <property type="protein sequence ID" value="CAI2165999.1"/>
    <property type="molecule type" value="Genomic_DNA"/>
</dbReference>
<dbReference type="Pfam" id="PF00201">
    <property type="entry name" value="UDPGT"/>
    <property type="match status" value="1"/>
</dbReference>
<dbReference type="PANTHER" id="PTHR48043">
    <property type="entry name" value="EG:EG0003.4 PROTEIN-RELATED"/>
    <property type="match status" value="1"/>
</dbReference>
<keyword evidence="6" id="KW-1185">Reference proteome</keyword>
<accession>A0A9W4SE40</accession>
<evidence type="ECO:0000313" key="6">
    <source>
        <dbReference type="Proteomes" id="UP001153678"/>
    </source>
</evidence>
<feature type="compositionally biased region" description="Polar residues" evidence="3">
    <location>
        <begin position="538"/>
        <end position="567"/>
    </location>
</feature>